<dbReference type="AlphaFoldDB" id="C5FUP2"/>
<evidence type="ECO:0000256" key="2">
    <source>
        <dbReference type="ARBA" id="ARBA00022737"/>
    </source>
</evidence>
<sequence>MPSRDYETEGPSSFADRPSVTISTSHREPEAPRQTAPVAAPVSPTETEFPSLFSPADSHHSQRTAASSIPSNDYFLIRGLEDPFGLKEDTEDVTTSTPTSSRLSYNTLRSPDRFLPSRNRNSPASLPFRLSRDPCFLSPTERTYRLRDPSADVFAYPPYRHAIAESIEIGDSRILPRHLPRYINHGLLSEHPSNPGEIAPTRRIRTHAVWTFQGITVNPRGPRNAVSDGRGGLLGSGTVAPLYIANFLAKQTPVQDDLAYESRLAYALDVDQAARVLDLSPQQPLQDKIVPLISSPVRWGGNGWGSDDSNSSTPKKSSKKSSKKASRPVPSTPFRVLDAPLLRDDFYCSTLAYCYTARVLAVGLGHRVGGQSILAVARHGGQVTLWSTFDSEPRFEFKIPHAASNVCFKGRTARRLSSRDGLSSVNVEELVIGDERGQIWYYSVEWTSDKWRKRYKWDGAMTLIAKIAAHTQQICGMAWSPDGRYLATGGNDNLCLVFDTVELVRKRENYGVCSSQKPNCPGADSILSSRLCLLQSYFRCGNTQASALSTRNSISEAGSSQPSRGRSLNDPPSRQPLTIPADSQKHKFMHAAAVKAIAFSPWQPTLIATGGGTNDRCIRFFHAISGACLAIINVHAQVTSLIWSKTRREIAATFGYASPEHPYRIAVFAWPSCQQVVAIPWSVATGHERYGSTDPSDCGRALWAISYPGGPNEMVHQLAEPASHRPRGNGHGPNRSDAGSEDSQPSLSNKEGDTWWSRTAEEGCIIVASSDESVKFHEVWSGTPKTITGTSGMLGGSTILESLEGIEKEIEIIR</sequence>
<dbReference type="OMA" id="IPWGPYG"/>
<proteinExistence type="predicted"/>
<keyword evidence="1 3" id="KW-0853">WD repeat</keyword>
<feature type="region of interest" description="Disordered" evidence="4">
    <location>
        <begin position="722"/>
        <end position="754"/>
    </location>
</feature>
<name>C5FUP2_ARTOC</name>
<feature type="compositionally biased region" description="Polar residues" evidence="4">
    <location>
        <begin position="551"/>
        <end position="576"/>
    </location>
</feature>
<dbReference type="RefSeq" id="XP_002844481.1">
    <property type="nucleotide sequence ID" value="XM_002844435.1"/>
</dbReference>
<feature type="region of interest" description="Disordered" evidence="4">
    <location>
        <begin position="1"/>
        <end position="67"/>
    </location>
</feature>
<feature type="region of interest" description="Disordered" evidence="4">
    <location>
        <begin position="301"/>
        <end position="330"/>
    </location>
</feature>
<dbReference type="STRING" id="554155.C5FUP2"/>
<feature type="region of interest" description="Disordered" evidence="4">
    <location>
        <begin position="551"/>
        <end position="581"/>
    </location>
</feature>
<evidence type="ECO:0000256" key="1">
    <source>
        <dbReference type="ARBA" id="ARBA00022574"/>
    </source>
</evidence>
<dbReference type="PROSITE" id="PS50294">
    <property type="entry name" value="WD_REPEATS_REGION"/>
    <property type="match status" value="1"/>
</dbReference>
<dbReference type="GO" id="GO:0010997">
    <property type="term" value="F:anaphase-promoting complex binding"/>
    <property type="evidence" value="ECO:0007669"/>
    <property type="project" value="InterPro"/>
</dbReference>
<feature type="compositionally biased region" description="Polar residues" evidence="4">
    <location>
        <begin position="93"/>
        <end position="109"/>
    </location>
</feature>
<evidence type="ECO:0000313" key="6">
    <source>
        <dbReference type="Proteomes" id="UP000002035"/>
    </source>
</evidence>
<dbReference type="GO" id="GO:1905786">
    <property type="term" value="P:positive regulation of anaphase-promoting complex-dependent catabolic process"/>
    <property type="evidence" value="ECO:0007669"/>
    <property type="project" value="TreeGrafter"/>
</dbReference>
<feature type="compositionally biased region" description="Basic residues" evidence="4">
    <location>
        <begin position="316"/>
        <end position="326"/>
    </location>
</feature>
<dbReference type="GO" id="GO:0031145">
    <property type="term" value="P:anaphase-promoting complex-dependent catabolic process"/>
    <property type="evidence" value="ECO:0007669"/>
    <property type="project" value="TreeGrafter"/>
</dbReference>
<feature type="region of interest" description="Disordered" evidence="4">
    <location>
        <begin position="87"/>
        <end position="123"/>
    </location>
</feature>
<dbReference type="Gene3D" id="2.130.10.10">
    <property type="entry name" value="YVTN repeat-like/Quinoprotein amine dehydrogenase"/>
    <property type="match status" value="2"/>
</dbReference>
<keyword evidence="6" id="KW-1185">Reference proteome</keyword>
<dbReference type="GeneID" id="9222253"/>
<evidence type="ECO:0000313" key="5">
    <source>
        <dbReference type="EMBL" id="EEQ33626.1"/>
    </source>
</evidence>
<dbReference type="InterPro" id="IPR033010">
    <property type="entry name" value="Cdc20/Fizzy"/>
</dbReference>
<keyword evidence="2" id="KW-0677">Repeat</keyword>
<dbReference type="InterPro" id="IPR001680">
    <property type="entry name" value="WD40_rpt"/>
</dbReference>
<dbReference type="GO" id="GO:1990757">
    <property type="term" value="F:ubiquitin ligase activator activity"/>
    <property type="evidence" value="ECO:0007669"/>
    <property type="project" value="TreeGrafter"/>
</dbReference>
<dbReference type="OrthoDB" id="10263272at2759"/>
<dbReference type="Proteomes" id="UP000002035">
    <property type="component" value="Unassembled WGS sequence"/>
</dbReference>
<dbReference type="PANTHER" id="PTHR19918">
    <property type="entry name" value="CELL DIVISION CYCLE 20 CDC20 FIZZY -RELATED"/>
    <property type="match status" value="1"/>
</dbReference>
<dbReference type="InterPro" id="IPR015943">
    <property type="entry name" value="WD40/YVTN_repeat-like_dom_sf"/>
</dbReference>
<organism evidence="5 6">
    <name type="scientific">Arthroderma otae (strain ATCC MYA-4605 / CBS 113480)</name>
    <name type="common">Microsporum canis</name>
    <dbReference type="NCBI Taxonomy" id="554155"/>
    <lineage>
        <taxon>Eukaryota</taxon>
        <taxon>Fungi</taxon>
        <taxon>Dikarya</taxon>
        <taxon>Ascomycota</taxon>
        <taxon>Pezizomycotina</taxon>
        <taxon>Eurotiomycetes</taxon>
        <taxon>Eurotiomycetidae</taxon>
        <taxon>Onygenales</taxon>
        <taxon>Arthrodermataceae</taxon>
        <taxon>Microsporum</taxon>
    </lineage>
</organism>
<dbReference type="InterPro" id="IPR036322">
    <property type="entry name" value="WD40_repeat_dom_sf"/>
</dbReference>
<dbReference type="PANTHER" id="PTHR19918:SF5">
    <property type="entry name" value="MEIOSIS-SPECIFIC APC_C ACTIVATOR PROTEIN AMA1"/>
    <property type="match status" value="1"/>
</dbReference>
<evidence type="ECO:0000256" key="3">
    <source>
        <dbReference type="PROSITE-ProRule" id="PRU00221"/>
    </source>
</evidence>
<dbReference type="EMBL" id="DS995706">
    <property type="protein sequence ID" value="EEQ33626.1"/>
    <property type="molecule type" value="Genomic_DNA"/>
</dbReference>
<dbReference type="GO" id="GO:0005680">
    <property type="term" value="C:anaphase-promoting complex"/>
    <property type="evidence" value="ECO:0007669"/>
    <property type="project" value="TreeGrafter"/>
</dbReference>
<evidence type="ECO:0000256" key="4">
    <source>
        <dbReference type="SAM" id="MobiDB-lite"/>
    </source>
</evidence>
<dbReference type="HOGENOM" id="CLU_014831_3_0_1"/>
<dbReference type="SMART" id="SM00320">
    <property type="entry name" value="WD40"/>
    <property type="match status" value="2"/>
</dbReference>
<dbReference type="SUPFAM" id="SSF50978">
    <property type="entry name" value="WD40 repeat-like"/>
    <property type="match status" value="1"/>
</dbReference>
<protein>
    <submittedName>
        <fullName evidence="5">WD domain-containing protein</fullName>
    </submittedName>
</protein>
<dbReference type="Pfam" id="PF00400">
    <property type="entry name" value="WD40"/>
    <property type="match status" value="1"/>
</dbReference>
<dbReference type="eggNOG" id="KOG0305">
    <property type="taxonomic scope" value="Eukaryota"/>
</dbReference>
<dbReference type="VEuPathDB" id="FungiDB:MCYG_06445"/>
<accession>C5FUP2</accession>
<gene>
    <name evidence="5" type="ORF">MCYG_06445</name>
</gene>
<feature type="compositionally biased region" description="Low complexity" evidence="4">
    <location>
        <begin position="305"/>
        <end position="315"/>
    </location>
</feature>
<dbReference type="PROSITE" id="PS50082">
    <property type="entry name" value="WD_REPEATS_2"/>
    <property type="match status" value="1"/>
</dbReference>
<feature type="repeat" description="WD" evidence="3">
    <location>
        <begin position="467"/>
        <end position="499"/>
    </location>
</feature>
<reference evidence="6" key="1">
    <citation type="journal article" date="2012" name="MBio">
        <title>Comparative genome analysis of Trichophyton rubrum and related dermatophytes reveals candidate genes involved in infection.</title>
        <authorList>
            <person name="Martinez D.A."/>
            <person name="Oliver B.G."/>
            <person name="Graeser Y."/>
            <person name="Goldberg J.M."/>
            <person name="Li W."/>
            <person name="Martinez-Rossi N.M."/>
            <person name="Monod M."/>
            <person name="Shelest E."/>
            <person name="Barton R.C."/>
            <person name="Birch E."/>
            <person name="Brakhage A.A."/>
            <person name="Chen Z."/>
            <person name="Gurr S.J."/>
            <person name="Heiman D."/>
            <person name="Heitman J."/>
            <person name="Kosti I."/>
            <person name="Rossi A."/>
            <person name="Saif S."/>
            <person name="Samalova M."/>
            <person name="Saunders C.W."/>
            <person name="Shea T."/>
            <person name="Summerbell R.C."/>
            <person name="Xu J."/>
            <person name="Young S."/>
            <person name="Zeng Q."/>
            <person name="Birren B.W."/>
            <person name="Cuomo C.A."/>
            <person name="White T.C."/>
        </authorList>
    </citation>
    <scope>NUCLEOTIDE SEQUENCE [LARGE SCALE GENOMIC DNA]</scope>
    <source>
        <strain evidence="6">ATCC MYA-4605 / CBS 113480</strain>
    </source>
</reference>